<dbReference type="InParanoid" id="A0A218Z393"/>
<feature type="region of interest" description="Disordered" evidence="1">
    <location>
        <begin position="196"/>
        <end position="279"/>
    </location>
</feature>
<protein>
    <submittedName>
        <fullName evidence="2">Uncharacterized protein</fullName>
    </submittedName>
</protein>
<accession>A0A218Z393</accession>
<feature type="region of interest" description="Disordered" evidence="1">
    <location>
        <begin position="97"/>
        <end position="127"/>
    </location>
</feature>
<keyword evidence="3" id="KW-1185">Reference proteome</keyword>
<evidence type="ECO:0000313" key="2">
    <source>
        <dbReference type="EMBL" id="OWP02517.1"/>
    </source>
</evidence>
<comment type="caution">
    <text evidence="2">The sequence shown here is derived from an EMBL/GenBank/DDBJ whole genome shotgun (WGS) entry which is preliminary data.</text>
</comment>
<proteinExistence type="predicted"/>
<dbReference type="EMBL" id="MZNU01000228">
    <property type="protein sequence ID" value="OWP02517.1"/>
    <property type="molecule type" value="Genomic_DNA"/>
</dbReference>
<dbReference type="AlphaFoldDB" id="A0A218Z393"/>
<feature type="region of interest" description="Disordered" evidence="1">
    <location>
        <begin position="64"/>
        <end position="83"/>
    </location>
</feature>
<evidence type="ECO:0000256" key="1">
    <source>
        <dbReference type="SAM" id="MobiDB-lite"/>
    </source>
</evidence>
<reference evidence="2 3" key="1">
    <citation type="submission" date="2017-04" db="EMBL/GenBank/DDBJ databases">
        <title>Draft genome sequence of Marssonina coronaria NL1: causal agent of apple blotch.</title>
        <authorList>
            <person name="Cheng Q."/>
        </authorList>
    </citation>
    <scope>NUCLEOTIDE SEQUENCE [LARGE SCALE GENOMIC DNA]</scope>
    <source>
        <strain evidence="2 3">NL1</strain>
    </source>
</reference>
<name>A0A218Z393_9HELO</name>
<evidence type="ECO:0000313" key="3">
    <source>
        <dbReference type="Proteomes" id="UP000242519"/>
    </source>
</evidence>
<dbReference type="Proteomes" id="UP000242519">
    <property type="component" value="Unassembled WGS sequence"/>
</dbReference>
<gene>
    <name evidence="2" type="ORF">B2J93_2725</name>
</gene>
<organism evidence="2 3">
    <name type="scientific">Diplocarpon coronariae</name>
    <dbReference type="NCBI Taxonomy" id="2795749"/>
    <lineage>
        <taxon>Eukaryota</taxon>
        <taxon>Fungi</taxon>
        <taxon>Dikarya</taxon>
        <taxon>Ascomycota</taxon>
        <taxon>Pezizomycotina</taxon>
        <taxon>Leotiomycetes</taxon>
        <taxon>Helotiales</taxon>
        <taxon>Drepanopezizaceae</taxon>
        <taxon>Diplocarpon</taxon>
    </lineage>
</organism>
<sequence length="316" mass="33765">MPRRRRHLPWPAQITGIRSTEDRRRLAWSAETSGVWAAPGKGVATCCGPGMALAKSIWAKSYDGRESGIPGTRGGRGDRRRRRAVCCSPPGCSDGEAMGRSFDGGSDIPRPLDRDSEASTTRGSAPLDRDCAWGGDLSVGLVAAPLVGALSPVWHVDNVFAVPAFPLSFPFAPRHFHVLIGSAEALHVDFVSRAASSKRKTGSERGPSAGRDCDLSTGGRRTPALPHHVASNPRHPGISPGQEPRESRRGRVAWLSESPSQRRLGRPGLRFPGERDGDVPARREVAFPAPGPAPGPGDETFAKVGAAPLWELLRRP</sequence>